<evidence type="ECO:0000256" key="12">
    <source>
        <dbReference type="HAMAP-Rule" id="MF_02120"/>
    </source>
</evidence>
<feature type="modified residue" description="N6-(pyridoxal phosphate)lysine" evidence="12 13">
    <location>
        <position position="60"/>
    </location>
</feature>
<evidence type="ECO:0000256" key="14">
    <source>
        <dbReference type="RuleBase" id="RU003738"/>
    </source>
</evidence>
<comment type="catalytic activity">
    <reaction evidence="7 12 14">
        <text>meso-2,6-diaminopimelate + H(+) = L-lysine + CO2</text>
        <dbReference type="Rhea" id="RHEA:15101"/>
        <dbReference type="ChEBI" id="CHEBI:15378"/>
        <dbReference type="ChEBI" id="CHEBI:16526"/>
        <dbReference type="ChEBI" id="CHEBI:32551"/>
        <dbReference type="ChEBI" id="CHEBI:57791"/>
        <dbReference type="EC" id="4.1.1.20"/>
    </reaction>
</comment>
<dbReference type="InterPro" id="IPR022657">
    <property type="entry name" value="De-COase2_CS"/>
</dbReference>
<evidence type="ECO:0000256" key="13">
    <source>
        <dbReference type="PIRSR" id="PIRSR600183-50"/>
    </source>
</evidence>
<dbReference type="HAMAP" id="MF_02120">
    <property type="entry name" value="LysA"/>
    <property type="match status" value="1"/>
</dbReference>
<dbReference type="SUPFAM" id="SSF50621">
    <property type="entry name" value="Alanine racemase C-terminal domain-like"/>
    <property type="match status" value="1"/>
</dbReference>
<dbReference type="PANTHER" id="PTHR43727:SF2">
    <property type="entry name" value="GROUP IV DECARBOXYLASE"/>
    <property type="match status" value="1"/>
</dbReference>
<evidence type="ECO:0000259" key="16">
    <source>
        <dbReference type="Pfam" id="PF02784"/>
    </source>
</evidence>
<dbReference type="Pfam" id="PF02784">
    <property type="entry name" value="Orn_Arg_deC_N"/>
    <property type="match status" value="1"/>
</dbReference>
<evidence type="ECO:0000256" key="7">
    <source>
        <dbReference type="ARBA" id="ARBA00050464"/>
    </source>
</evidence>
<evidence type="ECO:0000256" key="6">
    <source>
        <dbReference type="ARBA" id="ARBA00023239"/>
    </source>
</evidence>
<dbReference type="PROSITE" id="PS00879">
    <property type="entry name" value="ODR_DC_2_2"/>
    <property type="match status" value="1"/>
</dbReference>
<dbReference type="InterPro" id="IPR022643">
    <property type="entry name" value="De-COase2_C"/>
</dbReference>
<comment type="cofactor">
    <cofactor evidence="1 12 13 14">
        <name>pyridoxal 5'-phosphate</name>
        <dbReference type="ChEBI" id="CHEBI:597326"/>
    </cofactor>
</comment>
<dbReference type="NCBIfam" id="TIGR01048">
    <property type="entry name" value="lysA"/>
    <property type="match status" value="1"/>
</dbReference>
<evidence type="ECO:0000256" key="9">
    <source>
        <dbReference type="ARBA" id="ARBA00060983"/>
    </source>
</evidence>
<comment type="similarity">
    <text evidence="9 12">Belongs to the Orn/Lys/Arg decarboxylase class-II family. LysA subfamily.</text>
</comment>
<dbReference type="GO" id="GO:0030170">
    <property type="term" value="F:pyridoxal phosphate binding"/>
    <property type="evidence" value="ECO:0007669"/>
    <property type="project" value="UniProtKB-UniRule"/>
</dbReference>
<dbReference type="InterPro" id="IPR029066">
    <property type="entry name" value="PLP-binding_barrel"/>
</dbReference>
<feature type="binding site" evidence="12">
    <location>
        <position position="371"/>
    </location>
    <ligand>
        <name>substrate</name>
    </ligand>
</feature>
<evidence type="ECO:0000256" key="5">
    <source>
        <dbReference type="ARBA" id="ARBA00023154"/>
    </source>
</evidence>
<dbReference type="Pfam" id="PF00278">
    <property type="entry name" value="Orn_DAP_Arg_deC"/>
    <property type="match status" value="1"/>
</dbReference>
<evidence type="ECO:0000259" key="15">
    <source>
        <dbReference type="Pfam" id="PF00278"/>
    </source>
</evidence>
<feature type="binding site" evidence="12">
    <location>
        <position position="276"/>
    </location>
    <ligand>
        <name>substrate</name>
    </ligand>
</feature>
<feature type="binding site" evidence="12">
    <location>
        <position position="343"/>
    </location>
    <ligand>
        <name>substrate</name>
    </ligand>
</feature>
<evidence type="ECO:0000256" key="8">
    <source>
        <dbReference type="ARBA" id="ARBA00060643"/>
    </source>
</evidence>
<dbReference type="InterPro" id="IPR002986">
    <property type="entry name" value="DAP_deCOOHase_LysA"/>
</dbReference>
<keyword evidence="4 12" id="KW-0663">Pyridoxal phosphate</keyword>
<feature type="binding site" evidence="12">
    <location>
        <position position="239"/>
    </location>
    <ligand>
        <name>pyridoxal 5'-phosphate</name>
        <dbReference type="ChEBI" id="CHEBI:597326"/>
    </ligand>
</feature>
<evidence type="ECO:0000256" key="2">
    <source>
        <dbReference type="ARBA" id="ARBA00022605"/>
    </source>
</evidence>
<name>A0A7C3WPF9_9BACT</name>
<sequence>MHHFHYLNGELHCEQVPVTRLAEAVGTPFYLYSHATLTHHFRTFDAAFEGFPHLVCFAVKANSNLAILRLMITLGAGVDIVSGGELYRALKAGVDPAKVVYSGVGKSESEIRQALKVGILMFNIESSQELGEISRIAGRLRTKARIALRINPDIDPQTHPYISTGLKKNKFGINFRQALADYRRAQGLPHLEVVGVACHIGSQITELEPFLEAVRRLKELVQELEPEGIRIRYLDLGGGLGITYDQETPPHPREYGAALVKELQGLDCTLILEPGRVLVGNAGILVTRVRYTKDTDARHFIIVDAGMNDLARPSLYGSYHAIWPVVEQNRPEIKASLVGPICESGDFLAKDRPLPAFAPGELVAVMSAGAYGFSMSSNYNSRPRVPEILVKDDAFYVIRKRETYRQLIWGEKIPDFLLGEA</sequence>
<dbReference type="CDD" id="cd06828">
    <property type="entry name" value="PLPDE_III_DapDC"/>
    <property type="match status" value="1"/>
</dbReference>
<comment type="caution">
    <text evidence="17">The sequence shown here is derived from an EMBL/GenBank/DDBJ whole genome shotgun (WGS) entry which is preliminary data.</text>
</comment>
<dbReference type="Gene3D" id="2.40.37.10">
    <property type="entry name" value="Lyase, Ornithine Decarboxylase, Chain A, domain 1"/>
    <property type="match status" value="1"/>
</dbReference>
<evidence type="ECO:0000313" key="17">
    <source>
        <dbReference type="EMBL" id="HGB13856.1"/>
    </source>
</evidence>
<keyword evidence="5 12" id="KW-0457">Lysine biosynthesis</keyword>
<dbReference type="PRINTS" id="PR01181">
    <property type="entry name" value="DAPDCRBXLASE"/>
</dbReference>
<dbReference type="FunFam" id="2.40.37.10:FF:000003">
    <property type="entry name" value="Diaminopimelate decarboxylase"/>
    <property type="match status" value="1"/>
</dbReference>
<dbReference type="SUPFAM" id="SSF51419">
    <property type="entry name" value="PLP-binding barrel"/>
    <property type="match status" value="1"/>
</dbReference>
<dbReference type="InterPro" id="IPR022653">
    <property type="entry name" value="De-COase2_pyr-phos_BS"/>
</dbReference>
<dbReference type="GO" id="GO:0009089">
    <property type="term" value="P:lysine biosynthetic process via diaminopimelate"/>
    <property type="evidence" value="ECO:0007669"/>
    <property type="project" value="UniProtKB-UniRule"/>
</dbReference>
<feature type="binding site" evidence="12">
    <location>
        <position position="316"/>
    </location>
    <ligand>
        <name>substrate</name>
    </ligand>
</feature>
<dbReference type="PRINTS" id="PR01179">
    <property type="entry name" value="ODADCRBXLASE"/>
</dbReference>
<evidence type="ECO:0000256" key="10">
    <source>
        <dbReference type="ARBA" id="ARBA00066427"/>
    </source>
</evidence>
<feature type="active site" description="Proton donor" evidence="13">
    <location>
        <position position="342"/>
    </location>
</feature>
<dbReference type="AlphaFoldDB" id="A0A7C3WPF9"/>
<gene>
    <name evidence="12 17" type="primary">lysA</name>
    <name evidence="17" type="ORF">ENV62_01260</name>
</gene>
<dbReference type="InterPro" id="IPR022644">
    <property type="entry name" value="De-COase2_N"/>
</dbReference>
<comment type="subunit">
    <text evidence="12">Homodimer.</text>
</comment>
<proteinExistence type="inferred from homology"/>
<dbReference type="EMBL" id="DTHB01000016">
    <property type="protein sequence ID" value="HGB13856.1"/>
    <property type="molecule type" value="Genomic_DNA"/>
</dbReference>
<dbReference type="PROSITE" id="PS00878">
    <property type="entry name" value="ODR_DC_2_1"/>
    <property type="match status" value="1"/>
</dbReference>
<dbReference type="PANTHER" id="PTHR43727">
    <property type="entry name" value="DIAMINOPIMELATE DECARBOXYLASE"/>
    <property type="match status" value="1"/>
</dbReference>
<dbReference type="FunFam" id="3.20.20.10:FF:000003">
    <property type="entry name" value="Diaminopimelate decarboxylase"/>
    <property type="match status" value="1"/>
</dbReference>
<accession>A0A7C3WPF9</accession>
<evidence type="ECO:0000256" key="3">
    <source>
        <dbReference type="ARBA" id="ARBA00022793"/>
    </source>
</evidence>
<reference evidence="17" key="1">
    <citation type="journal article" date="2020" name="mSystems">
        <title>Genome- and Community-Level Interaction Insights into Carbon Utilization and Element Cycling Functions of Hydrothermarchaeota in Hydrothermal Sediment.</title>
        <authorList>
            <person name="Zhou Z."/>
            <person name="Liu Y."/>
            <person name="Xu W."/>
            <person name="Pan J."/>
            <person name="Luo Z.H."/>
            <person name="Li M."/>
        </authorList>
    </citation>
    <scope>NUCLEOTIDE SEQUENCE [LARGE SCALE GENOMIC DNA]</scope>
    <source>
        <strain evidence="17">SpSt-776</strain>
    </source>
</reference>
<comment type="pathway">
    <text evidence="8 12 14">Amino-acid biosynthesis; L-lysine biosynthesis via DAP pathway; L-lysine from DL-2,6-diaminopimelate: step 1/1.</text>
</comment>
<dbReference type="EC" id="4.1.1.20" evidence="10 12"/>
<evidence type="ECO:0000256" key="4">
    <source>
        <dbReference type="ARBA" id="ARBA00022898"/>
    </source>
</evidence>
<comment type="function">
    <text evidence="12">Specifically catalyzes the decarboxylation of meso-diaminopimelate (meso-DAP) to L-lysine.</text>
</comment>
<feature type="binding site" evidence="12">
    <location>
        <begin position="273"/>
        <end position="276"/>
    </location>
    <ligand>
        <name>pyridoxal 5'-phosphate</name>
        <dbReference type="ChEBI" id="CHEBI:597326"/>
    </ligand>
</feature>
<feature type="binding site" evidence="12">
    <location>
        <position position="312"/>
    </location>
    <ligand>
        <name>substrate</name>
    </ligand>
</feature>
<keyword evidence="6 12" id="KW-0456">Lyase</keyword>
<dbReference type="UniPathway" id="UPA00034">
    <property type="reaction ID" value="UER00027"/>
</dbReference>
<dbReference type="Gene3D" id="3.20.20.10">
    <property type="entry name" value="Alanine racemase"/>
    <property type="match status" value="1"/>
</dbReference>
<evidence type="ECO:0000256" key="1">
    <source>
        <dbReference type="ARBA" id="ARBA00001933"/>
    </source>
</evidence>
<protein>
    <recommendedName>
        <fullName evidence="11 12">Diaminopimelate decarboxylase</fullName>
        <shortName evidence="12">DAP decarboxylase</shortName>
        <shortName evidence="12">DAPDC</shortName>
        <ecNumber evidence="10 12">4.1.1.20</ecNumber>
    </recommendedName>
</protein>
<feature type="domain" description="Orn/DAP/Arg decarboxylase 2 N-terminal" evidence="16">
    <location>
        <begin position="36"/>
        <end position="279"/>
    </location>
</feature>
<keyword evidence="3 12" id="KW-0210">Decarboxylase</keyword>
<dbReference type="InterPro" id="IPR009006">
    <property type="entry name" value="Ala_racemase/Decarboxylase_C"/>
</dbReference>
<dbReference type="GO" id="GO:0008836">
    <property type="term" value="F:diaminopimelate decarboxylase activity"/>
    <property type="evidence" value="ECO:0007669"/>
    <property type="project" value="UniProtKB-UniRule"/>
</dbReference>
<feature type="domain" description="Orn/DAP/Arg decarboxylase 2 C-terminal" evidence="15">
    <location>
        <begin position="30"/>
        <end position="369"/>
    </location>
</feature>
<feature type="binding site" evidence="12">
    <location>
        <position position="371"/>
    </location>
    <ligand>
        <name>pyridoxal 5'-phosphate</name>
        <dbReference type="ChEBI" id="CHEBI:597326"/>
    </ligand>
</feature>
<evidence type="ECO:0000256" key="11">
    <source>
        <dbReference type="ARBA" id="ARBA00074972"/>
    </source>
</evidence>
<dbReference type="InterPro" id="IPR000183">
    <property type="entry name" value="Orn/DAP/Arg_de-COase"/>
</dbReference>
<organism evidence="17">
    <name type="scientific">Desulfobacca acetoxidans</name>
    <dbReference type="NCBI Taxonomy" id="60893"/>
    <lineage>
        <taxon>Bacteria</taxon>
        <taxon>Pseudomonadati</taxon>
        <taxon>Thermodesulfobacteriota</taxon>
        <taxon>Desulfobaccia</taxon>
        <taxon>Desulfobaccales</taxon>
        <taxon>Desulfobaccaceae</taxon>
        <taxon>Desulfobacca</taxon>
    </lineage>
</organism>
<keyword evidence="2 12" id="KW-0028">Amino-acid biosynthesis</keyword>